<organism evidence="1">
    <name type="scientific">Anguilla anguilla</name>
    <name type="common">European freshwater eel</name>
    <name type="synonym">Muraena anguilla</name>
    <dbReference type="NCBI Taxonomy" id="7936"/>
    <lineage>
        <taxon>Eukaryota</taxon>
        <taxon>Metazoa</taxon>
        <taxon>Chordata</taxon>
        <taxon>Craniata</taxon>
        <taxon>Vertebrata</taxon>
        <taxon>Euteleostomi</taxon>
        <taxon>Actinopterygii</taxon>
        <taxon>Neopterygii</taxon>
        <taxon>Teleostei</taxon>
        <taxon>Anguilliformes</taxon>
        <taxon>Anguillidae</taxon>
        <taxon>Anguilla</taxon>
    </lineage>
</organism>
<name>A0A0E9XKM7_ANGAN</name>
<evidence type="ECO:0000313" key="1">
    <source>
        <dbReference type="EMBL" id="JAI02381.1"/>
    </source>
</evidence>
<accession>A0A0E9XKM7</accession>
<dbReference type="AlphaFoldDB" id="A0A0E9XKM7"/>
<reference evidence="1" key="1">
    <citation type="submission" date="2014-11" db="EMBL/GenBank/DDBJ databases">
        <authorList>
            <person name="Amaro Gonzalez C."/>
        </authorList>
    </citation>
    <scope>NUCLEOTIDE SEQUENCE</scope>
</reference>
<sequence>MPVCFSALITLTCGQAYDGPYV</sequence>
<protein>
    <submittedName>
        <fullName evidence="1">Uncharacterized protein</fullName>
    </submittedName>
</protein>
<proteinExistence type="predicted"/>
<reference evidence="1" key="2">
    <citation type="journal article" date="2015" name="Fish Shellfish Immunol.">
        <title>Early steps in the European eel (Anguilla anguilla)-Vibrio vulnificus interaction in the gills: Role of the RtxA13 toxin.</title>
        <authorList>
            <person name="Callol A."/>
            <person name="Pajuelo D."/>
            <person name="Ebbesson L."/>
            <person name="Teles M."/>
            <person name="MacKenzie S."/>
            <person name="Amaro C."/>
        </authorList>
    </citation>
    <scope>NUCLEOTIDE SEQUENCE</scope>
</reference>
<dbReference type="EMBL" id="GBXM01006197">
    <property type="protein sequence ID" value="JAI02381.1"/>
    <property type="molecule type" value="Transcribed_RNA"/>
</dbReference>